<gene>
    <name evidence="1" type="ORF">CYMTET_14146</name>
</gene>
<organism evidence="1 2">
    <name type="scientific">Cymbomonas tetramitiformis</name>
    <dbReference type="NCBI Taxonomy" id="36881"/>
    <lineage>
        <taxon>Eukaryota</taxon>
        <taxon>Viridiplantae</taxon>
        <taxon>Chlorophyta</taxon>
        <taxon>Pyramimonadophyceae</taxon>
        <taxon>Pyramimonadales</taxon>
        <taxon>Pyramimonadaceae</taxon>
        <taxon>Cymbomonas</taxon>
    </lineage>
</organism>
<reference evidence="1 2" key="1">
    <citation type="journal article" date="2015" name="Genome Biol. Evol.">
        <title>Comparative Genomics of a Bacterivorous Green Alga Reveals Evolutionary Causalities and Consequences of Phago-Mixotrophic Mode of Nutrition.</title>
        <authorList>
            <person name="Burns J.A."/>
            <person name="Paasch A."/>
            <person name="Narechania A."/>
            <person name="Kim E."/>
        </authorList>
    </citation>
    <scope>NUCLEOTIDE SEQUENCE [LARGE SCALE GENOMIC DNA]</scope>
    <source>
        <strain evidence="1 2">PLY_AMNH</strain>
    </source>
</reference>
<keyword evidence="2" id="KW-1185">Reference proteome</keyword>
<dbReference type="AlphaFoldDB" id="A0AAE0GGY3"/>
<sequence>MPATNGARKEAERLGVILCEVAPSKRWGITAEDVRRHSQAAQRASSAAQTVSARTAQHAEQLAHKKRRCESTSVEQHPETACKRAALAPSVGRDDTVCGDPLRVDGKRVRVIWPMEDDTASEFRGVVRWLPQRAAEGCKRTYEVAFDDGDVRLTQLVGRVAFTVMEGSYKKHERAAIEDLAVDGVMAESVKTMVDPLLMDGNRVRVTWPMEDGTASEFNGVVRWVPQRASQGRSRVYKVEFDDGDVRLTRLVGRVAFTVIESDYIAGRHWTEQEENALLLRKKTNVLGETWASLGVSFGRSSGAVHRRWQCLSDPAYMPQSGAGNRHTGCRIGWRKVLSKVLQGFPEQQSSLSQILRTVKELPEVIGRLDTSLSPGEKTVCAWNRRVAECLCHSPEFVRISNRKKGGSVYKYFHIERPIPRPKAKKRTDMSMNYVKAFRK</sequence>
<proteinExistence type="predicted"/>
<evidence type="ECO:0000313" key="2">
    <source>
        <dbReference type="Proteomes" id="UP001190700"/>
    </source>
</evidence>
<accession>A0AAE0GGY3</accession>
<protein>
    <recommendedName>
        <fullName evidence="3">Myb-like domain-containing protein</fullName>
    </recommendedName>
</protein>
<name>A0AAE0GGY3_9CHLO</name>
<dbReference type="Proteomes" id="UP001190700">
    <property type="component" value="Unassembled WGS sequence"/>
</dbReference>
<comment type="caution">
    <text evidence="1">The sequence shown here is derived from an EMBL/GenBank/DDBJ whole genome shotgun (WGS) entry which is preliminary data.</text>
</comment>
<dbReference type="EMBL" id="LGRX02005817">
    <property type="protein sequence ID" value="KAK3277871.1"/>
    <property type="molecule type" value="Genomic_DNA"/>
</dbReference>
<evidence type="ECO:0008006" key="3">
    <source>
        <dbReference type="Google" id="ProtNLM"/>
    </source>
</evidence>
<evidence type="ECO:0000313" key="1">
    <source>
        <dbReference type="EMBL" id="KAK3277871.1"/>
    </source>
</evidence>